<dbReference type="AlphaFoldDB" id="A0AAX2LS88"/>
<protein>
    <submittedName>
        <fullName evidence="2">Diguanylate cyclase</fullName>
        <ecNumber evidence="2">2.7.7.65</ecNumber>
    </submittedName>
</protein>
<evidence type="ECO:0000313" key="2">
    <source>
        <dbReference type="EMBL" id="SUP30841.1"/>
    </source>
</evidence>
<keyword evidence="2" id="KW-0548">Nucleotidyltransferase</keyword>
<reference evidence="2 3" key="1">
    <citation type="submission" date="2018-06" db="EMBL/GenBank/DDBJ databases">
        <authorList>
            <consortium name="Pathogen Informatics"/>
            <person name="Doyle S."/>
        </authorList>
    </citation>
    <scope>NUCLEOTIDE SEQUENCE [LARGE SCALE GENOMIC DNA]</scope>
    <source>
        <strain evidence="2 3">NCTC11327</strain>
    </source>
</reference>
<sequence>MIDSCNQLPTLHGSLFLIGIDKFRDINDSLGHHQADQLLVLIAQRLKTVSHDNSYIARIGGDEFAIYLPQCDDIRPSSSLPNSCCNCSPRIQYAE</sequence>
<feature type="domain" description="GGDEF" evidence="1">
    <location>
        <begin position="11"/>
        <end position="95"/>
    </location>
</feature>
<dbReference type="Gene3D" id="3.30.70.270">
    <property type="match status" value="1"/>
</dbReference>
<proteinExistence type="predicted"/>
<dbReference type="PANTHER" id="PTHR46663:SF2">
    <property type="entry name" value="GGDEF DOMAIN-CONTAINING PROTEIN"/>
    <property type="match status" value="1"/>
</dbReference>
<evidence type="ECO:0000313" key="3">
    <source>
        <dbReference type="Proteomes" id="UP000254626"/>
    </source>
</evidence>
<comment type="caution">
    <text evidence="2">The sequence shown here is derived from an EMBL/GenBank/DDBJ whole genome shotgun (WGS) entry which is preliminary data.</text>
</comment>
<accession>A0AAX2LS88</accession>
<dbReference type="PROSITE" id="PS50887">
    <property type="entry name" value="GGDEF"/>
    <property type="match status" value="1"/>
</dbReference>
<dbReference type="CDD" id="cd01949">
    <property type="entry name" value="GGDEF"/>
    <property type="match status" value="1"/>
</dbReference>
<gene>
    <name evidence="2" type="primary">dosC_3</name>
    <name evidence="2" type="ORF">NCTC11327_03008</name>
</gene>
<dbReference type="PANTHER" id="PTHR46663">
    <property type="entry name" value="DIGUANYLATE CYCLASE DGCT-RELATED"/>
    <property type="match status" value="1"/>
</dbReference>
<dbReference type="NCBIfam" id="TIGR00254">
    <property type="entry name" value="GGDEF"/>
    <property type="match status" value="1"/>
</dbReference>
<dbReference type="GO" id="GO:0052621">
    <property type="term" value="F:diguanylate cyclase activity"/>
    <property type="evidence" value="ECO:0007669"/>
    <property type="project" value="UniProtKB-EC"/>
</dbReference>
<name>A0AAX2LS88_VIBFL</name>
<dbReference type="EC" id="2.7.7.65" evidence="2"/>
<keyword evidence="2" id="KW-0808">Transferase</keyword>
<organism evidence="2 3">
    <name type="scientific">Vibrio fluvialis</name>
    <dbReference type="NCBI Taxonomy" id="676"/>
    <lineage>
        <taxon>Bacteria</taxon>
        <taxon>Pseudomonadati</taxon>
        <taxon>Pseudomonadota</taxon>
        <taxon>Gammaproteobacteria</taxon>
        <taxon>Vibrionales</taxon>
        <taxon>Vibrionaceae</taxon>
        <taxon>Vibrio</taxon>
    </lineage>
</organism>
<dbReference type="InterPro" id="IPR000160">
    <property type="entry name" value="GGDEF_dom"/>
</dbReference>
<dbReference type="Proteomes" id="UP000254626">
    <property type="component" value="Unassembled WGS sequence"/>
</dbReference>
<dbReference type="Pfam" id="PF00990">
    <property type="entry name" value="GGDEF"/>
    <property type="match status" value="1"/>
</dbReference>
<dbReference type="EMBL" id="UHIP01000001">
    <property type="protein sequence ID" value="SUP30841.1"/>
    <property type="molecule type" value="Genomic_DNA"/>
</dbReference>
<dbReference type="SUPFAM" id="SSF55073">
    <property type="entry name" value="Nucleotide cyclase"/>
    <property type="match status" value="1"/>
</dbReference>
<evidence type="ECO:0000259" key="1">
    <source>
        <dbReference type="PROSITE" id="PS50887"/>
    </source>
</evidence>
<dbReference type="InterPro" id="IPR029787">
    <property type="entry name" value="Nucleotide_cyclase"/>
</dbReference>
<dbReference type="InterPro" id="IPR052163">
    <property type="entry name" value="DGC-Regulatory_Protein"/>
</dbReference>
<dbReference type="InterPro" id="IPR043128">
    <property type="entry name" value="Rev_trsase/Diguanyl_cyclase"/>
</dbReference>